<dbReference type="GO" id="GO:0008285">
    <property type="term" value="P:negative regulation of cell population proliferation"/>
    <property type="evidence" value="ECO:0007669"/>
    <property type="project" value="InterPro"/>
</dbReference>
<reference evidence="8 9" key="1">
    <citation type="journal article" date="2016" name="Sci. Rep.">
        <title>The Dendrobium catenatum Lindl. genome sequence provides insights into polysaccharide synthase, floral development and adaptive evolution.</title>
        <authorList>
            <person name="Zhang G.Q."/>
            <person name="Xu Q."/>
            <person name="Bian C."/>
            <person name="Tsai W.C."/>
            <person name="Yeh C.M."/>
            <person name="Liu K.W."/>
            <person name="Yoshida K."/>
            <person name="Zhang L.S."/>
            <person name="Chang S.B."/>
            <person name="Chen F."/>
            <person name="Shi Y."/>
            <person name="Su Y.Y."/>
            <person name="Zhang Y.Q."/>
            <person name="Chen L.J."/>
            <person name="Yin Y."/>
            <person name="Lin M."/>
            <person name="Huang H."/>
            <person name="Deng H."/>
            <person name="Wang Z.W."/>
            <person name="Zhu S.L."/>
            <person name="Zhao X."/>
            <person name="Deng C."/>
            <person name="Niu S.C."/>
            <person name="Huang J."/>
            <person name="Wang M."/>
            <person name="Liu G.H."/>
            <person name="Yang H.J."/>
            <person name="Xiao X.J."/>
            <person name="Hsiao Y.Y."/>
            <person name="Wu W.L."/>
            <person name="Chen Y.Y."/>
            <person name="Mitsuda N."/>
            <person name="Ohme-Takagi M."/>
            <person name="Luo Y.B."/>
            <person name="Van de Peer Y."/>
            <person name="Liu Z.J."/>
        </authorList>
    </citation>
    <scope>NUCLEOTIDE SEQUENCE [LARGE SCALE GENOMIC DNA]</scope>
    <source>
        <tissue evidence="8">The whole plant</tissue>
    </source>
</reference>
<dbReference type="InterPro" id="IPR052153">
    <property type="entry name" value="DVL/RTFL_small_peptides"/>
</dbReference>
<dbReference type="EMBL" id="KZ502540">
    <property type="protein sequence ID" value="PKU76326.1"/>
    <property type="molecule type" value="Genomic_DNA"/>
</dbReference>
<dbReference type="Proteomes" id="UP000233837">
    <property type="component" value="Unassembled WGS sequence"/>
</dbReference>
<evidence type="ECO:0000256" key="7">
    <source>
        <dbReference type="ARBA" id="ARBA00024340"/>
    </source>
</evidence>
<dbReference type="AlphaFoldDB" id="A0A2I0WKZ5"/>
<keyword evidence="2" id="KW-0217">Developmental protein</keyword>
<protein>
    <submittedName>
        <fullName evidence="8">Uncharacterized protein</fullName>
    </submittedName>
</protein>
<organism evidence="8 9">
    <name type="scientific">Dendrobium catenatum</name>
    <dbReference type="NCBI Taxonomy" id="906689"/>
    <lineage>
        <taxon>Eukaryota</taxon>
        <taxon>Viridiplantae</taxon>
        <taxon>Streptophyta</taxon>
        <taxon>Embryophyta</taxon>
        <taxon>Tracheophyta</taxon>
        <taxon>Spermatophyta</taxon>
        <taxon>Magnoliopsida</taxon>
        <taxon>Liliopsida</taxon>
        <taxon>Asparagales</taxon>
        <taxon>Orchidaceae</taxon>
        <taxon>Epidendroideae</taxon>
        <taxon>Malaxideae</taxon>
        <taxon>Dendrobiinae</taxon>
        <taxon>Dendrobium</taxon>
    </lineage>
</organism>
<accession>A0A2I0WKZ5</accession>
<keyword evidence="3" id="KW-1003">Cell membrane</keyword>
<comment type="similarity">
    <text evidence="7">Belongs to the DVL/RTFL small polypeptides family.</text>
</comment>
<dbReference type="GO" id="GO:0005886">
    <property type="term" value="C:plasma membrane"/>
    <property type="evidence" value="ECO:0007669"/>
    <property type="project" value="UniProtKB-SubCell"/>
</dbReference>
<evidence type="ECO:0000313" key="9">
    <source>
        <dbReference type="Proteomes" id="UP000233837"/>
    </source>
</evidence>
<keyword evidence="4" id="KW-0812">Transmembrane</keyword>
<dbReference type="Pfam" id="PF08137">
    <property type="entry name" value="DVL"/>
    <property type="match status" value="1"/>
</dbReference>
<evidence type="ECO:0000313" key="8">
    <source>
        <dbReference type="EMBL" id="PKU76326.1"/>
    </source>
</evidence>
<keyword evidence="5" id="KW-1133">Transmembrane helix</keyword>
<evidence type="ECO:0000256" key="1">
    <source>
        <dbReference type="ARBA" id="ARBA00004162"/>
    </source>
</evidence>
<gene>
    <name evidence="8" type="ORF">MA16_Dca025115</name>
</gene>
<evidence type="ECO:0000256" key="3">
    <source>
        <dbReference type="ARBA" id="ARBA00022475"/>
    </source>
</evidence>
<evidence type="ECO:0000256" key="2">
    <source>
        <dbReference type="ARBA" id="ARBA00022473"/>
    </source>
</evidence>
<comment type="subcellular location">
    <subcellularLocation>
        <location evidence="1">Cell membrane</location>
        <topology evidence="1">Single-pass membrane protein</topology>
    </subcellularLocation>
</comment>
<evidence type="ECO:0000256" key="5">
    <source>
        <dbReference type="ARBA" id="ARBA00022989"/>
    </source>
</evidence>
<keyword evidence="6" id="KW-0472">Membrane</keyword>
<dbReference type="InterPro" id="IPR012552">
    <property type="entry name" value="DVL"/>
</dbReference>
<reference evidence="8 9" key="2">
    <citation type="journal article" date="2017" name="Nature">
        <title>The Apostasia genome and the evolution of orchids.</title>
        <authorList>
            <person name="Zhang G.Q."/>
            <person name="Liu K.W."/>
            <person name="Li Z."/>
            <person name="Lohaus R."/>
            <person name="Hsiao Y.Y."/>
            <person name="Niu S.C."/>
            <person name="Wang J.Y."/>
            <person name="Lin Y.C."/>
            <person name="Xu Q."/>
            <person name="Chen L.J."/>
            <person name="Yoshida K."/>
            <person name="Fujiwara S."/>
            <person name="Wang Z.W."/>
            <person name="Zhang Y.Q."/>
            <person name="Mitsuda N."/>
            <person name="Wang M."/>
            <person name="Liu G.H."/>
            <person name="Pecoraro L."/>
            <person name="Huang H.X."/>
            <person name="Xiao X.J."/>
            <person name="Lin M."/>
            <person name="Wu X.Y."/>
            <person name="Wu W.L."/>
            <person name="Chen Y.Y."/>
            <person name="Chang S.B."/>
            <person name="Sakamoto S."/>
            <person name="Ohme-Takagi M."/>
            <person name="Yagi M."/>
            <person name="Zeng S.J."/>
            <person name="Shen C.Y."/>
            <person name="Yeh C.M."/>
            <person name="Luo Y.B."/>
            <person name="Tsai W.C."/>
            <person name="Van de Peer Y."/>
            <person name="Liu Z.J."/>
        </authorList>
    </citation>
    <scope>NUCLEOTIDE SEQUENCE [LARGE SCALE GENOMIC DNA]</scope>
    <source>
        <tissue evidence="8">The whole plant</tissue>
    </source>
</reference>
<evidence type="ECO:0000256" key="4">
    <source>
        <dbReference type="ARBA" id="ARBA00022692"/>
    </source>
</evidence>
<name>A0A2I0WKZ5_9ASPA</name>
<dbReference type="PANTHER" id="PTHR47855">
    <property type="entry name" value="OS01G0525701 PROTEIN"/>
    <property type="match status" value="1"/>
</dbReference>
<keyword evidence="9" id="KW-1185">Reference proteome</keyword>
<dbReference type="GO" id="GO:0048367">
    <property type="term" value="P:shoot system development"/>
    <property type="evidence" value="ECO:0007669"/>
    <property type="project" value="UniProtKB-ARBA"/>
</dbReference>
<proteinExistence type="inferred from homology"/>
<evidence type="ECO:0000256" key="6">
    <source>
        <dbReference type="ARBA" id="ARBA00023136"/>
    </source>
</evidence>
<sequence length="54" mass="6368">MVKMGSEEEAFKGGRRWKKEVERKGRGLGGAIREQRARLYIIRRCIIMLLCSHY</sequence>
<dbReference type="PANTHER" id="PTHR47855:SF6">
    <property type="entry name" value="ROTUNDIFOLIA LIKE 8"/>
    <property type="match status" value="1"/>
</dbReference>